<accession>A0A072P180</accession>
<evidence type="ECO:0000313" key="4">
    <source>
        <dbReference type="EMBL" id="KEF53596.1"/>
    </source>
</evidence>
<comment type="caution">
    <text evidence="4">The sequence shown here is derived from an EMBL/GenBank/DDBJ whole genome shotgun (WGS) entry which is preliminary data.</text>
</comment>
<dbReference type="RefSeq" id="XP_013256186.1">
    <property type="nucleotide sequence ID" value="XM_013400732.1"/>
</dbReference>
<dbReference type="GeneID" id="25285475"/>
<dbReference type="InterPro" id="IPR029058">
    <property type="entry name" value="AB_hydrolase_fold"/>
</dbReference>
<feature type="domain" description="AB hydrolase-1" evidence="3">
    <location>
        <begin position="32"/>
        <end position="138"/>
    </location>
</feature>
<dbReference type="GO" id="GO:0016787">
    <property type="term" value="F:hydrolase activity"/>
    <property type="evidence" value="ECO:0007669"/>
    <property type="project" value="UniProtKB-KW"/>
</dbReference>
<protein>
    <recommendedName>
        <fullName evidence="3">AB hydrolase-1 domain-containing protein</fullName>
    </recommendedName>
</protein>
<keyword evidence="1" id="KW-0378">Hydrolase</keyword>
<dbReference type="EMBL" id="AMGV01000013">
    <property type="protein sequence ID" value="KEF53596.1"/>
    <property type="molecule type" value="Genomic_DNA"/>
</dbReference>
<keyword evidence="5" id="KW-1185">Reference proteome</keyword>
<evidence type="ECO:0000259" key="3">
    <source>
        <dbReference type="Pfam" id="PF00561"/>
    </source>
</evidence>
<sequence length="332" mass="37827">MDNFNKKTLKTKRSFTYTYYVSPSGESSKSTPALFFIHGFPDSAHLWKDVVAQLSGLPNKIIIPDTLGYAGTDKPTDTAAYSHKGQADDLVEILQKEQIQSSIIIGHDWGSAIAQRVYLHYPELFSAVILLNVAYLPPGDQPFHLDAVNDFTQKIYGYPQFAYWELFSAEDGAKIIDGNLESMWEVLHGESEDWMKKMFCVKGGMKAYLTNNEHVPLKAYGEEPRWKDEFLKQFRRDGFDGPLRMYKAAVSNIHFESDRSIPKERLVIKDPVLFIGCTGDFVCRHDMIEIPKKAGLLPDLEEQSIESGHWVPMEQPGEVAKHIKNFVTRRFP</sequence>
<organism evidence="4 5">
    <name type="scientific">Exophiala aquamarina CBS 119918</name>
    <dbReference type="NCBI Taxonomy" id="1182545"/>
    <lineage>
        <taxon>Eukaryota</taxon>
        <taxon>Fungi</taxon>
        <taxon>Dikarya</taxon>
        <taxon>Ascomycota</taxon>
        <taxon>Pezizomycotina</taxon>
        <taxon>Eurotiomycetes</taxon>
        <taxon>Chaetothyriomycetidae</taxon>
        <taxon>Chaetothyriales</taxon>
        <taxon>Herpotrichiellaceae</taxon>
        <taxon>Exophiala</taxon>
    </lineage>
</organism>
<dbReference type="STRING" id="1182545.A0A072P180"/>
<dbReference type="InterPro" id="IPR000073">
    <property type="entry name" value="AB_hydrolase_1"/>
</dbReference>
<dbReference type="InterPro" id="IPR000639">
    <property type="entry name" value="Epox_hydrolase-like"/>
</dbReference>
<dbReference type="PRINTS" id="PR00412">
    <property type="entry name" value="EPOXHYDRLASE"/>
</dbReference>
<reference evidence="4 5" key="1">
    <citation type="submission" date="2013-03" db="EMBL/GenBank/DDBJ databases">
        <title>The Genome Sequence of Exophiala aquamarina CBS 119918.</title>
        <authorList>
            <consortium name="The Broad Institute Genomics Platform"/>
            <person name="Cuomo C."/>
            <person name="de Hoog S."/>
            <person name="Gorbushina A."/>
            <person name="Walker B."/>
            <person name="Young S.K."/>
            <person name="Zeng Q."/>
            <person name="Gargeya S."/>
            <person name="Fitzgerald M."/>
            <person name="Haas B."/>
            <person name="Abouelleil A."/>
            <person name="Allen A.W."/>
            <person name="Alvarado L."/>
            <person name="Arachchi H.M."/>
            <person name="Berlin A.M."/>
            <person name="Chapman S.B."/>
            <person name="Gainer-Dewar J."/>
            <person name="Goldberg J."/>
            <person name="Griggs A."/>
            <person name="Gujja S."/>
            <person name="Hansen M."/>
            <person name="Howarth C."/>
            <person name="Imamovic A."/>
            <person name="Ireland A."/>
            <person name="Larimer J."/>
            <person name="McCowan C."/>
            <person name="Murphy C."/>
            <person name="Pearson M."/>
            <person name="Poon T.W."/>
            <person name="Priest M."/>
            <person name="Roberts A."/>
            <person name="Saif S."/>
            <person name="Shea T."/>
            <person name="Sisk P."/>
            <person name="Sykes S."/>
            <person name="Wortman J."/>
            <person name="Nusbaum C."/>
            <person name="Birren B."/>
        </authorList>
    </citation>
    <scope>NUCLEOTIDE SEQUENCE [LARGE SCALE GENOMIC DNA]</scope>
    <source>
        <strain evidence="4 5">CBS 119918</strain>
    </source>
</reference>
<dbReference type="HOGENOM" id="CLU_020336_7_0_1"/>
<evidence type="ECO:0000256" key="1">
    <source>
        <dbReference type="ARBA" id="ARBA00022801"/>
    </source>
</evidence>
<dbReference type="VEuPathDB" id="FungiDB:A1O9_10571"/>
<comment type="similarity">
    <text evidence="2">Belongs to the AB hydrolase superfamily. Epoxide hydrolase family.</text>
</comment>
<dbReference type="SUPFAM" id="SSF53474">
    <property type="entry name" value="alpha/beta-Hydrolases"/>
    <property type="match status" value="1"/>
</dbReference>
<evidence type="ECO:0000256" key="2">
    <source>
        <dbReference type="ARBA" id="ARBA00038334"/>
    </source>
</evidence>
<dbReference type="AlphaFoldDB" id="A0A072P180"/>
<evidence type="ECO:0000313" key="5">
    <source>
        <dbReference type="Proteomes" id="UP000027920"/>
    </source>
</evidence>
<dbReference type="Pfam" id="PF00561">
    <property type="entry name" value="Abhydrolase_1"/>
    <property type="match status" value="1"/>
</dbReference>
<dbReference type="PANTHER" id="PTHR43329">
    <property type="entry name" value="EPOXIDE HYDROLASE"/>
    <property type="match status" value="1"/>
</dbReference>
<proteinExistence type="inferred from homology"/>
<gene>
    <name evidence="4" type="ORF">A1O9_10571</name>
</gene>
<dbReference type="Gene3D" id="3.40.50.1820">
    <property type="entry name" value="alpha/beta hydrolase"/>
    <property type="match status" value="1"/>
</dbReference>
<dbReference type="Proteomes" id="UP000027920">
    <property type="component" value="Unassembled WGS sequence"/>
</dbReference>
<name>A0A072P180_9EURO</name>
<dbReference type="OrthoDB" id="284184at2759"/>